<dbReference type="InterPro" id="IPR008910">
    <property type="entry name" value="MSC_TM_helix"/>
</dbReference>
<dbReference type="PANTHER" id="PTHR30221">
    <property type="entry name" value="SMALL-CONDUCTANCE MECHANOSENSITIVE CHANNEL"/>
    <property type="match status" value="1"/>
</dbReference>
<accession>A0ABM7MB69</accession>
<evidence type="ECO:0000313" key="3">
    <source>
        <dbReference type="Proteomes" id="UP001054820"/>
    </source>
</evidence>
<feature type="transmembrane region" description="Helical" evidence="1">
    <location>
        <begin position="185"/>
        <end position="207"/>
    </location>
</feature>
<keyword evidence="1" id="KW-1003">Cell membrane</keyword>
<comment type="function">
    <text evidence="1">Mechanosensitive channel that participates in the regulation of osmotic pressure changes within the cell, opening in response to stretch forces in the membrane lipid bilayer, without the need for other proteins. Contributes to normal resistance to hypoosmotic shock. Forms an ion channel of 1.0 nanosiemens conductance with a slight preference for anions.</text>
</comment>
<dbReference type="Gene3D" id="1.10.287.1260">
    <property type="match status" value="1"/>
</dbReference>
<proteinExistence type="inferred from homology"/>
<dbReference type="InterPro" id="IPR045275">
    <property type="entry name" value="MscS_archaea/bacteria_type"/>
</dbReference>
<reference evidence="2" key="1">
    <citation type="journal article" date="2022" name="Arch. Microbiol.">
        <title>Thiomicrorhabdus immobilis sp. nov., a mesophilic sulfur-oxidizing bacterium isolated from sediment of a brackish lake in northern Japan.</title>
        <authorList>
            <person name="Kojima H."/>
            <person name="Mochizuki J."/>
            <person name="Kanda M."/>
            <person name="Watanabe T."/>
            <person name="Fukui M."/>
        </authorList>
    </citation>
    <scope>NUCLEOTIDE SEQUENCE</scope>
    <source>
        <strain evidence="2">Am19</strain>
    </source>
</reference>
<dbReference type="PANTHER" id="PTHR30221:SF1">
    <property type="entry name" value="SMALL-CONDUCTANCE MECHANOSENSITIVE CHANNEL"/>
    <property type="match status" value="1"/>
</dbReference>
<feature type="transmembrane region" description="Helical" evidence="1">
    <location>
        <begin position="116"/>
        <end position="139"/>
    </location>
</feature>
<dbReference type="Pfam" id="PF05552">
    <property type="entry name" value="MS_channel_1st_1"/>
    <property type="match status" value="2"/>
</dbReference>
<comment type="similarity">
    <text evidence="1">Belongs to the MscS (TC 1.A.23) family.</text>
</comment>
<gene>
    <name evidence="2" type="ORF">THMIRHAM_03850</name>
</gene>
<dbReference type="EMBL" id="AP024202">
    <property type="protein sequence ID" value="BCN92600.1"/>
    <property type="molecule type" value="Genomic_DNA"/>
</dbReference>
<comment type="caution">
    <text evidence="1">Lacks conserved residue(s) required for the propagation of feature annotation.</text>
</comment>
<keyword evidence="1" id="KW-0813">Transport</keyword>
<feature type="transmembrane region" description="Helical" evidence="1">
    <location>
        <begin position="20"/>
        <end position="45"/>
    </location>
</feature>
<feature type="transmembrane region" description="Helical" evidence="1">
    <location>
        <begin position="151"/>
        <end position="173"/>
    </location>
</feature>
<protein>
    <recommendedName>
        <fullName evidence="1">Small-conductance mechanosensitive channel</fullName>
    </recommendedName>
</protein>
<keyword evidence="1" id="KW-0472">Membrane</keyword>
<keyword evidence="1" id="KW-1133">Transmembrane helix</keyword>
<comment type="subunit">
    <text evidence="1">Homoheptamer.</text>
</comment>
<keyword evidence="3" id="KW-1185">Reference proteome</keyword>
<keyword evidence="1" id="KW-0406">Ion transport</keyword>
<sequence>MNISSVKDQIEYTWGDAYHNFLAVLPDIIVAISLLIIGYLIAVFIKKMAIKLFKKLKFDCAAERIQLTKKLNAIGIKQTASELLAGLFFWLIIFFTLITAAEYIGLTGFVETLTTIAMYIPKLMAALIILVAGLLIAHFMRNALKNSLKNFIPAAANLVASFIYSLMVVIIVLTVLEQLDFDTNLIQMIILVAFTSFALAVALAVGIGSAPQFKKILASYYVKENLQVSDQVSVQGKTGVVLQINSSSTEIKVDDEILVVPNDQLLDQIYTKQVK</sequence>
<organism evidence="2 3">
    <name type="scientific">Thiomicrorhabdus immobilis</name>
    <dbReference type="NCBI Taxonomy" id="2791037"/>
    <lineage>
        <taxon>Bacteria</taxon>
        <taxon>Pseudomonadati</taxon>
        <taxon>Pseudomonadota</taxon>
        <taxon>Gammaproteobacteria</taxon>
        <taxon>Thiotrichales</taxon>
        <taxon>Piscirickettsiaceae</taxon>
        <taxon>Thiomicrorhabdus</taxon>
    </lineage>
</organism>
<keyword evidence="1" id="KW-0997">Cell inner membrane</keyword>
<evidence type="ECO:0000313" key="2">
    <source>
        <dbReference type="EMBL" id="BCN92600.1"/>
    </source>
</evidence>
<evidence type="ECO:0000256" key="1">
    <source>
        <dbReference type="RuleBase" id="RU369025"/>
    </source>
</evidence>
<keyword evidence="1" id="KW-0407">Ion channel</keyword>
<name>A0ABM7MB69_9GAMM</name>
<feature type="transmembrane region" description="Helical" evidence="1">
    <location>
        <begin position="83"/>
        <end position="104"/>
    </location>
</feature>
<comment type="subcellular location">
    <subcellularLocation>
        <location evidence="1">Cell inner membrane</location>
        <topology evidence="1">Multi-pass membrane protein</topology>
    </subcellularLocation>
</comment>
<dbReference type="RefSeq" id="WP_237262291.1">
    <property type="nucleotide sequence ID" value="NZ_AP024202.1"/>
</dbReference>
<dbReference type="Proteomes" id="UP001054820">
    <property type="component" value="Chromosome"/>
</dbReference>
<keyword evidence="1" id="KW-0812">Transmembrane</keyword>